<feature type="chain" id="PRO_5002697270" description="Lipoprotein" evidence="2">
    <location>
        <begin position="22"/>
        <end position="259"/>
    </location>
</feature>
<evidence type="ECO:0000313" key="3">
    <source>
        <dbReference type="EMBL" id="EDM81714.1"/>
    </source>
</evidence>
<feature type="signal peptide" evidence="2">
    <location>
        <begin position="1"/>
        <end position="21"/>
    </location>
</feature>
<dbReference type="PROSITE" id="PS51257">
    <property type="entry name" value="PROKAR_LIPOPROTEIN"/>
    <property type="match status" value="1"/>
</dbReference>
<dbReference type="eggNOG" id="ENOG5032WWG">
    <property type="taxonomic scope" value="Bacteria"/>
</dbReference>
<name>A6FXX6_9BACT</name>
<gene>
    <name evidence="3" type="ORF">PPSIR1_22394</name>
</gene>
<dbReference type="OrthoDB" id="5764172at2"/>
<dbReference type="STRING" id="391625.PPSIR1_22394"/>
<feature type="compositionally biased region" description="Polar residues" evidence="1">
    <location>
        <begin position="237"/>
        <end position="246"/>
    </location>
</feature>
<feature type="region of interest" description="Disordered" evidence="1">
    <location>
        <begin position="236"/>
        <end position="259"/>
    </location>
</feature>
<evidence type="ECO:0000256" key="1">
    <source>
        <dbReference type="SAM" id="MobiDB-lite"/>
    </source>
</evidence>
<dbReference type="Proteomes" id="UP000005801">
    <property type="component" value="Unassembled WGS sequence"/>
</dbReference>
<protein>
    <recommendedName>
        <fullName evidence="5">Lipoprotein</fullName>
    </recommendedName>
</protein>
<dbReference type="EMBL" id="ABCS01000002">
    <property type="protein sequence ID" value="EDM81714.1"/>
    <property type="molecule type" value="Genomic_DNA"/>
</dbReference>
<keyword evidence="2" id="KW-0732">Signal</keyword>
<comment type="caution">
    <text evidence="3">The sequence shown here is derived from an EMBL/GenBank/DDBJ whole genome shotgun (WGS) entry which is preliminary data.</text>
</comment>
<organism evidence="3 4">
    <name type="scientific">Plesiocystis pacifica SIR-1</name>
    <dbReference type="NCBI Taxonomy" id="391625"/>
    <lineage>
        <taxon>Bacteria</taxon>
        <taxon>Pseudomonadati</taxon>
        <taxon>Myxococcota</taxon>
        <taxon>Polyangia</taxon>
        <taxon>Nannocystales</taxon>
        <taxon>Nannocystaceae</taxon>
        <taxon>Plesiocystis</taxon>
    </lineage>
</organism>
<feature type="region of interest" description="Disordered" evidence="1">
    <location>
        <begin position="24"/>
        <end position="51"/>
    </location>
</feature>
<keyword evidence="4" id="KW-1185">Reference proteome</keyword>
<evidence type="ECO:0008006" key="5">
    <source>
        <dbReference type="Google" id="ProtNLM"/>
    </source>
</evidence>
<accession>A6FXX6</accession>
<dbReference type="RefSeq" id="WP_006969325.1">
    <property type="nucleotide sequence ID" value="NZ_ABCS01000002.1"/>
</dbReference>
<dbReference type="AlphaFoldDB" id="A6FXX6"/>
<proteinExistence type="predicted"/>
<evidence type="ECO:0000313" key="4">
    <source>
        <dbReference type="Proteomes" id="UP000005801"/>
    </source>
</evidence>
<evidence type="ECO:0000256" key="2">
    <source>
        <dbReference type="SAM" id="SignalP"/>
    </source>
</evidence>
<reference evidence="3 4" key="1">
    <citation type="submission" date="2007-06" db="EMBL/GenBank/DDBJ databases">
        <authorList>
            <person name="Shimkets L."/>
            <person name="Ferriera S."/>
            <person name="Johnson J."/>
            <person name="Kravitz S."/>
            <person name="Beeson K."/>
            <person name="Sutton G."/>
            <person name="Rogers Y.-H."/>
            <person name="Friedman R."/>
            <person name="Frazier M."/>
            <person name="Venter J.C."/>
        </authorList>
    </citation>
    <scope>NUCLEOTIDE SEQUENCE [LARGE SCALE GENOMIC DNA]</scope>
    <source>
        <strain evidence="3 4">SIR-1</strain>
    </source>
</reference>
<sequence length="259" mass="26716">MSRPTQIAALLITLVVPSTLACNGSTENEPAKTDAAAKPAEGEAKPDLKIPPGSLQAEVVKHEEMDAAPAKVNAREVTPSGETRKEVVEGLALAVPAEWERAQARSSMRKAEFIVPGPGGDVRMVVYRFPGGAGGISANIERWKGQIAPPTEGEAKEPIAKELEVGNLRIASVDAVGAFAGQSMPGAPPQPPIADARLLAAAIEGYGDAFYFKMVGEAATIDVWAPAFATLLEDLTTESTGASDPTTGAPADSPAPTPG</sequence>